<protein>
    <recommendedName>
        <fullName evidence="3">SCP domain-containing protein</fullName>
    </recommendedName>
</protein>
<feature type="region of interest" description="Disordered" evidence="1">
    <location>
        <begin position="98"/>
        <end position="152"/>
    </location>
</feature>
<dbReference type="Pfam" id="PF00188">
    <property type="entry name" value="CAP"/>
    <property type="match status" value="1"/>
</dbReference>
<dbReference type="EMBL" id="LVKK01000001">
    <property type="protein sequence ID" value="OAG45579.1"/>
    <property type="molecule type" value="Genomic_DNA"/>
</dbReference>
<dbReference type="SUPFAM" id="SSF55797">
    <property type="entry name" value="PR-1-like"/>
    <property type="match status" value="1"/>
</dbReference>
<accession>A0A177FR02</accession>
<organism evidence="4 5">
    <name type="scientific">Fonsecaea monophora</name>
    <dbReference type="NCBI Taxonomy" id="254056"/>
    <lineage>
        <taxon>Eukaryota</taxon>
        <taxon>Fungi</taxon>
        <taxon>Dikarya</taxon>
        <taxon>Ascomycota</taxon>
        <taxon>Pezizomycotina</taxon>
        <taxon>Eurotiomycetes</taxon>
        <taxon>Chaetothyriomycetidae</taxon>
        <taxon>Chaetothyriales</taxon>
        <taxon>Herpotrichiellaceae</taxon>
        <taxon>Fonsecaea</taxon>
    </lineage>
</organism>
<comment type="caution">
    <text evidence="4">The sequence shown here is derived from an EMBL/GenBank/DDBJ whole genome shotgun (WGS) entry which is preliminary data.</text>
</comment>
<proteinExistence type="predicted"/>
<dbReference type="OrthoDB" id="5350391at2759"/>
<dbReference type="GeneID" id="34595397"/>
<evidence type="ECO:0000313" key="4">
    <source>
        <dbReference type="EMBL" id="OAG45579.1"/>
    </source>
</evidence>
<evidence type="ECO:0000259" key="3">
    <source>
        <dbReference type="Pfam" id="PF00188"/>
    </source>
</evidence>
<feature type="compositionally biased region" description="Low complexity" evidence="1">
    <location>
        <begin position="128"/>
        <end position="144"/>
    </location>
</feature>
<evidence type="ECO:0000313" key="5">
    <source>
        <dbReference type="Proteomes" id="UP000077002"/>
    </source>
</evidence>
<dbReference type="RefSeq" id="XP_022517531.1">
    <property type="nucleotide sequence ID" value="XM_022650205.1"/>
</dbReference>
<name>A0A177FR02_9EURO</name>
<dbReference type="InterPro" id="IPR014044">
    <property type="entry name" value="CAP_dom"/>
</dbReference>
<sequence>MQLVKTVSVLALATGAVVAMPANVEKAALAKRQWWGGNRYWQRPNPTAEITVTGYAPEATGAWYSDAATSTTAPATTAAPTTTSDIVVSATPATDSNFGNYGGYYNRPQDNNTPSQAPPAPSSPPQSPSASPSAPAATSAPSSGSSGGQGDYMSVVSKWRSAGGLSALSQDSKLEANALKTSTDSVGGLKHELNPGTMAQVLAPGDLSNFESVYVGGWLCEIPSLPGLNGICSTAAQGWDHSNGETGHAEILTSSSYSRIGCALSSSTGVWACANKQDPKTDL</sequence>
<dbReference type="InterPro" id="IPR035940">
    <property type="entry name" value="CAP_sf"/>
</dbReference>
<evidence type="ECO:0000256" key="1">
    <source>
        <dbReference type="SAM" id="MobiDB-lite"/>
    </source>
</evidence>
<keyword evidence="2" id="KW-0732">Signal</keyword>
<evidence type="ECO:0000256" key="2">
    <source>
        <dbReference type="SAM" id="SignalP"/>
    </source>
</evidence>
<dbReference type="AlphaFoldDB" id="A0A177FR02"/>
<feature type="chain" id="PRO_5008061272" description="SCP domain-containing protein" evidence="2">
    <location>
        <begin position="20"/>
        <end position="283"/>
    </location>
</feature>
<gene>
    <name evidence="4" type="ORF">AYO21_00215</name>
</gene>
<keyword evidence="5" id="KW-1185">Reference proteome</keyword>
<feature type="compositionally biased region" description="Pro residues" evidence="1">
    <location>
        <begin position="116"/>
        <end position="127"/>
    </location>
</feature>
<feature type="signal peptide" evidence="2">
    <location>
        <begin position="1"/>
        <end position="19"/>
    </location>
</feature>
<reference evidence="4 5" key="1">
    <citation type="submission" date="2016-03" db="EMBL/GenBank/DDBJ databases">
        <title>Draft genome sequence of the Fonsecaea monophora CBS 269.37.</title>
        <authorList>
            <person name="Bombassaro A."/>
            <person name="Vinicius W.A."/>
            <person name="De Hoog S."/>
            <person name="Sun J."/>
            <person name="Souza E.M."/>
            <person name="Raittz R.T."/>
            <person name="Costa F."/>
            <person name="Leao A.C."/>
            <person name="Tadra-Sfeir M.Z."/>
            <person name="Baura V."/>
            <person name="Balsanelli E."/>
            <person name="Pedrosa F.O."/>
            <person name="Moreno L.F."/>
            <person name="Steffens M.B."/>
            <person name="Xi L."/>
            <person name="Bocca A.L."/>
            <person name="Felipe M.S."/>
            <person name="Teixeira M."/>
            <person name="Telles Filho F.Q."/>
            <person name="Azevedo C.M."/>
            <person name="Gomes R."/>
            <person name="Vicente V.A."/>
        </authorList>
    </citation>
    <scope>NUCLEOTIDE SEQUENCE [LARGE SCALE GENOMIC DNA]</scope>
    <source>
        <strain evidence="4 5">CBS 269.37</strain>
    </source>
</reference>
<dbReference type="Proteomes" id="UP000077002">
    <property type="component" value="Unassembled WGS sequence"/>
</dbReference>
<feature type="domain" description="SCP" evidence="3">
    <location>
        <begin position="154"/>
        <end position="270"/>
    </location>
</feature>